<dbReference type="SUPFAM" id="SSF53383">
    <property type="entry name" value="PLP-dependent transferases"/>
    <property type="match status" value="1"/>
</dbReference>
<organism evidence="9 10">
    <name type="scientific">Candidatus Egerieicola faecale</name>
    <dbReference type="NCBI Taxonomy" id="2840774"/>
    <lineage>
        <taxon>Bacteria</taxon>
        <taxon>Bacillati</taxon>
        <taxon>Bacillota</taxon>
        <taxon>Clostridia</taxon>
        <taxon>Eubacteriales</taxon>
        <taxon>Oscillospiraceae</taxon>
        <taxon>Oscillospiraceae incertae sedis</taxon>
        <taxon>Candidatus Egerieicola</taxon>
    </lineage>
</organism>
<comment type="subcellular location">
    <subcellularLocation>
        <location evidence="8">Cytoplasm</location>
    </subcellularLocation>
</comment>
<dbReference type="GO" id="GO:0030170">
    <property type="term" value="F:pyridoxal phosphate binding"/>
    <property type="evidence" value="ECO:0007669"/>
    <property type="project" value="InterPro"/>
</dbReference>
<sequence length="427" mass="46011">MSRSDELFEQAKRVIPGGVNSPVRAFRAVGRNPLFIQKGHQDWIQDADGREYLDYVMSWGPLVLGHARQEVLEAVADAVKNGLTFGAPTQRETELAEEICRAGDYLEQVRLVNSGTEATMSAIRLARGYTGRDKIIKFAGNYHGHSDGLLVKAGSGCLTGAFPDSLGVPASYAEQTLVAQYNDPQSVRELFDANPGQIACVILEPVAANMGVVPPAEGFLQQLRRLCSQNGALLIFDEVITGFRVAYGGAAQRYGVSPDLACFGKIVGGGMPLAAYGGRKEIMSMVAPLGGVYQAGTLSGNPVATAAGLATLRILRQQQDTIYPALEEKGALLEQAFVQAEIPVNRVGSLLSPFFCKKAPDNYTQVCRCNLKAFSAYFNGMLKRGIYVAPSQFEAMFVSVAHTQAHLEQTAETILSVAKEAKAQYSF</sequence>
<dbReference type="GO" id="GO:0008483">
    <property type="term" value="F:transaminase activity"/>
    <property type="evidence" value="ECO:0007669"/>
    <property type="project" value="InterPro"/>
</dbReference>
<dbReference type="Pfam" id="PF00202">
    <property type="entry name" value="Aminotran_3"/>
    <property type="match status" value="1"/>
</dbReference>
<dbReference type="EMBL" id="DVMX01000084">
    <property type="protein sequence ID" value="HIU41754.1"/>
    <property type="molecule type" value="Genomic_DNA"/>
</dbReference>
<evidence type="ECO:0000256" key="8">
    <source>
        <dbReference type="HAMAP-Rule" id="MF_00375"/>
    </source>
</evidence>
<keyword evidence="7 8" id="KW-0627">Porphyrin biosynthesis</keyword>
<comment type="caution">
    <text evidence="9">The sequence shown here is derived from an EMBL/GenBank/DDBJ whole genome shotgun (WGS) entry which is preliminary data.</text>
</comment>
<comment type="pathway">
    <text evidence="3">Porphyrin-containing compound metabolism; protoporphyrin-IX biosynthesis; 5-aminolevulinate from L-glutamyl-tRNA(Glu): step 2/2.</text>
</comment>
<keyword evidence="5 8" id="KW-0663">Pyridoxal phosphate</keyword>
<dbReference type="Gene3D" id="3.40.640.10">
    <property type="entry name" value="Type I PLP-dependent aspartate aminotransferase-like (Major domain)"/>
    <property type="match status" value="1"/>
</dbReference>
<evidence type="ECO:0000256" key="1">
    <source>
        <dbReference type="ARBA" id="ARBA00001579"/>
    </source>
</evidence>
<proteinExistence type="inferred from homology"/>
<comment type="subunit">
    <text evidence="8">Homodimer.</text>
</comment>
<dbReference type="InterPro" id="IPR015421">
    <property type="entry name" value="PyrdxlP-dep_Trfase_major"/>
</dbReference>
<dbReference type="GO" id="GO:0006782">
    <property type="term" value="P:protoporphyrinogen IX biosynthetic process"/>
    <property type="evidence" value="ECO:0007669"/>
    <property type="project" value="UniProtKB-UniRule"/>
</dbReference>
<protein>
    <recommendedName>
        <fullName evidence="8">Glutamate-1-semialdehyde 2,1-aminomutase</fullName>
        <shortName evidence="8">GSA</shortName>
        <ecNumber evidence="8">5.4.3.8</ecNumber>
    </recommendedName>
    <alternativeName>
        <fullName evidence="8">Glutamate-1-semialdehyde aminotransferase</fullName>
        <shortName evidence="8">GSA-AT</shortName>
    </alternativeName>
</protein>
<dbReference type="NCBIfam" id="TIGR00713">
    <property type="entry name" value="hemL"/>
    <property type="match status" value="1"/>
</dbReference>
<dbReference type="GO" id="GO:0005737">
    <property type="term" value="C:cytoplasm"/>
    <property type="evidence" value="ECO:0007669"/>
    <property type="project" value="UniProtKB-SubCell"/>
</dbReference>
<evidence type="ECO:0000256" key="2">
    <source>
        <dbReference type="ARBA" id="ARBA00001933"/>
    </source>
</evidence>
<name>A0A9D1LJ65_9FIRM</name>
<evidence type="ECO:0000256" key="7">
    <source>
        <dbReference type="ARBA" id="ARBA00023244"/>
    </source>
</evidence>
<dbReference type="InterPro" id="IPR049704">
    <property type="entry name" value="Aminotrans_3_PPA_site"/>
</dbReference>
<comment type="cofactor">
    <cofactor evidence="2 8">
        <name>pyridoxal 5'-phosphate</name>
        <dbReference type="ChEBI" id="CHEBI:597326"/>
    </cofactor>
</comment>
<dbReference type="PROSITE" id="PS00600">
    <property type="entry name" value="AA_TRANSFER_CLASS_3"/>
    <property type="match status" value="1"/>
</dbReference>
<dbReference type="GO" id="GO:0042286">
    <property type="term" value="F:glutamate-1-semialdehyde 2,1-aminomutase activity"/>
    <property type="evidence" value="ECO:0007669"/>
    <property type="project" value="UniProtKB-UniRule"/>
</dbReference>
<dbReference type="PANTHER" id="PTHR43713">
    <property type="entry name" value="GLUTAMATE-1-SEMIALDEHYDE 2,1-AMINOMUTASE"/>
    <property type="match status" value="1"/>
</dbReference>
<dbReference type="EC" id="5.4.3.8" evidence="8"/>
<evidence type="ECO:0000313" key="9">
    <source>
        <dbReference type="EMBL" id="HIU41754.1"/>
    </source>
</evidence>
<keyword evidence="6 8" id="KW-0413">Isomerase</keyword>
<dbReference type="FunFam" id="3.40.640.10:FF:000021">
    <property type="entry name" value="Glutamate-1-semialdehyde 2,1-aminomutase"/>
    <property type="match status" value="1"/>
</dbReference>
<reference evidence="9" key="1">
    <citation type="submission" date="2020-10" db="EMBL/GenBank/DDBJ databases">
        <authorList>
            <person name="Gilroy R."/>
        </authorList>
    </citation>
    <scope>NUCLEOTIDE SEQUENCE</scope>
    <source>
        <strain evidence="9">4509</strain>
    </source>
</reference>
<dbReference type="InterPro" id="IPR015422">
    <property type="entry name" value="PyrdxlP-dep_Trfase_small"/>
</dbReference>
<dbReference type="HAMAP" id="MF_00375">
    <property type="entry name" value="HemL_aminotrans_3"/>
    <property type="match status" value="1"/>
</dbReference>
<gene>
    <name evidence="8 9" type="primary">hemL</name>
    <name evidence="9" type="ORF">IAD19_04295</name>
</gene>
<dbReference type="CDD" id="cd00610">
    <property type="entry name" value="OAT_like"/>
    <property type="match status" value="1"/>
</dbReference>
<keyword evidence="8" id="KW-0963">Cytoplasm</keyword>
<comment type="similarity">
    <text evidence="4 8">Belongs to the class-III pyridoxal-phosphate-dependent aminotransferase family. HemL subfamily.</text>
</comment>
<evidence type="ECO:0000313" key="10">
    <source>
        <dbReference type="Proteomes" id="UP000824082"/>
    </source>
</evidence>
<dbReference type="Gene3D" id="3.90.1150.10">
    <property type="entry name" value="Aspartate Aminotransferase, domain 1"/>
    <property type="match status" value="1"/>
</dbReference>
<dbReference type="InterPro" id="IPR005814">
    <property type="entry name" value="Aminotrans_3"/>
</dbReference>
<evidence type="ECO:0000256" key="3">
    <source>
        <dbReference type="ARBA" id="ARBA00004819"/>
    </source>
</evidence>
<accession>A0A9D1LJ65</accession>
<dbReference type="InterPro" id="IPR004639">
    <property type="entry name" value="4pyrrol_synth_GluAld_NH2Trfase"/>
</dbReference>
<dbReference type="Proteomes" id="UP000824082">
    <property type="component" value="Unassembled WGS sequence"/>
</dbReference>
<reference evidence="9" key="2">
    <citation type="journal article" date="2021" name="PeerJ">
        <title>Extensive microbial diversity within the chicken gut microbiome revealed by metagenomics and culture.</title>
        <authorList>
            <person name="Gilroy R."/>
            <person name="Ravi A."/>
            <person name="Getino M."/>
            <person name="Pursley I."/>
            <person name="Horton D.L."/>
            <person name="Alikhan N.F."/>
            <person name="Baker D."/>
            <person name="Gharbi K."/>
            <person name="Hall N."/>
            <person name="Watson M."/>
            <person name="Adriaenssens E.M."/>
            <person name="Foster-Nyarko E."/>
            <person name="Jarju S."/>
            <person name="Secka A."/>
            <person name="Antonio M."/>
            <person name="Oren A."/>
            <person name="Chaudhuri R.R."/>
            <person name="La Ragione R."/>
            <person name="Hildebrand F."/>
            <person name="Pallen M.J."/>
        </authorList>
    </citation>
    <scope>NUCLEOTIDE SEQUENCE</scope>
    <source>
        <strain evidence="9">4509</strain>
    </source>
</reference>
<dbReference type="AlphaFoldDB" id="A0A9D1LJ65"/>
<feature type="modified residue" description="N6-(pyridoxal phosphate)lysine" evidence="8">
    <location>
        <position position="265"/>
    </location>
</feature>
<dbReference type="InterPro" id="IPR015424">
    <property type="entry name" value="PyrdxlP-dep_Trfase"/>
</dbReference>
<comment type="catalytic activity">
    <reaction evidence="1 8">
        <text>(S)-4-amino-5-oxopentanoate = 5-aminolevulinate</text>
        <dbReference type="Rhea" id="RHEA:14265"/>
        <dbReference type="ChEBI" id="CHEBI:57501"/>
        <dbReference type="ChEBI" id="CHEBI:356416"/>
        <dbReference type="EC" id="5.4.3.8"/>
    </reaction>
</comment>
<evidence type="ECO:0000256" key="6">
    <source>
        <dbReference type="ARBA" id="ARBA00023235"/>
    </source>
</evidence>
<dbReference type="PANTHER" id="PTHR43713:SF3">
    <property type="entry name" value="GLUTAMATE-1-SEMIALDEHYDE 2,1-AMINOMUTASE 1, CHLOROPLASTIC-RELATED"/>
    <property type="match status" value="1"/>
</dbReference>
<evidence type="ECO:0000256" key="4">
    <source>
        <dbReference type="ARBA" id="ARBA00008981"/>
    </source>
</evidence>
<evidence type="ECO:0000256" key="5">
    <source>
        <dbReference type="ARBA" id="ARBA00022898"/>
    </source>
</evidence>
<dbReference type="NCBIfam" id="NF000818">
    <property type="entry name" value="PRK00062.1"/>
    <property type="match status" value="1"/>
</dbReference>